<organism evidence="10 11">
    <name type="scientific">Mycena sanguinolenta</name>
    <dbReference type="NCBI Taxonomy" id="230812"/>
    <lineage>
        <taxon>Eukaryota</taxon>
        <taxon>Fungi</taxon>
        <taxon>Dikarya</taxon>
        <taxon>Basidiomycota</taxon>
        <taxon>Agaricomycotina</taxon>
        <taxon>Agaricomycetes</taxon>
        <taxon>Agaricomycetidae</taxon>
        <taxon>Agaricales</taxon>
        <taxon>Marasmiineae</taxon>
        <taxon>Mycenaceae</taxon>
        <taxon>Mycena</taxon>
    </lineage>
</organism>
<dbReference type="SMART" id="SM00220">
    <property type="entry name" value="S_TKc"/>
    <property type="match status" value="2"/>
</dbReference>
<evidence type="ECO:0000256" key="3">
    <source>
        <dbReference type="ARBA" id="ARBA00022771"/>
    </source>
</evidence>
<dbReference type="GO" id="GO:0008270">
    <property type="term" value="F:zinc ion binding"/>
    <property type="evidence" value="ECO:0007669"/>
    <property type="project" value="UniProtKB-KW"/>
</dbReference>
<dbReference type="GO" id="GO:0016787">
    <property type="term" value="F:hydrolase activity"/>
    <property type="evidence" value="ECO:0007669"/>
    <property type="project" value="UniProtKB-KW"/>
</dbReference>
<evidence type="ECO:0000256" key="5">
    <source>
        <dbReference type="ARBA" id="ARBA00023242"/>
    </source>
</evidence>
<evidence type="ECO:0000256" key="7">
    <source>
        <dbReference type="SAM" id="MobiDB-lite"/>
    </source>
</evidence>
<comment type="subcellular location">
    <subcellularLocation>
        <location evidence="1">Nucleus</location>
    </subcellularLocation>
</comment>
<name>A0A8H6X8G9_9AGAR</name>
<gene>
    <name evidence="10" type="ORF">MSAN_02319000</name>
</gene>
<dbReference type="Proteomes" id="UP000623467">
    <property type="component" value="Unassembled WGS sequence"/>
</dbReference>
<keyword evidence="4" id="KW-0862">Zinc</keyword>
<dbReference type="InterPro" id="IPR013088">
    <property type="entry name" value="Znf_NHR/GATA"/>
</dbReference>
<reference evidence="10" key="1">
    <citation type="submission" date="2020-05" db="EMBL/GenBank/DDBJ databases">
        <title>Mycena genomes resolve the evolution of fungal bioluminescence.</title>
        <authorList>
            <person name="Tsai I.J."/>
        </authorList>
    </citation>
    <scope>NUCLEOTIDE SEQUENCE</scope>
    <source>
        <strain evidence="10">160909Yilan</strain>
    </source>
</reference>
<dbReference type="EMBL" id="JACAZH010000038">
    <property type="protein sequence ID" value="KAF7336052.1"/>
    <property type="molecule type" value="Genomic_DNA"/>
</dbReference>
<comment type="caution">
    <text evidence="10">The sequence shown here is derived from an EMBL/GenBank/DDBJ whole genome shotgun (WGS) entry which is preliminary data.</text>
</comment>
<dbReference type="PROSITE" id="PS00108">
    <property type="entry name" value="PROTEIN_KINASE_ST"/>
    <property type="match status" value="1"/>
</dbReference>
<dbReference type="SUPFAM" id="SSF57716">
    <property type="entry name" value="Glucocorticoid receptor-like (DNA-binding domain)"/>
    <property type="match status" value="1"/>
</dbReference>
<evidence type="ECO:0000259" key="9">
    <source>
        <dbReference type="PROSITE" id="PS50114"/>
    </source>
</evidence>
<feature type="compositionally biased region" description="Acidic residues" evidence="7">
    <location>
        <begin position="1221"/>
        <end position="1231"/>
    </location>
</feature>
<dbReference type="PROSITE" id="PS50114">
    <property type="entry name" value="GATA_ZN_FINGER_2"/>
    <property type="match status" value="1"/>
</dbReference>
<feature type="region of interest" description="Disordered" evidence="7">
    <location>
        <begin position="685"/>
        <end position="825"/>
    </location>
</feature>
<feature type="compositionally biased region" description="Basic and acidic residues" evidence="7">
    <location>
        <begin position="998"/>
        <end position="1009"/>
    </location>
</feature>
<feature type="compositionally biased region" description="Low complexity" evidence="7">
    <location>
        <begin position="35"/>
        <end position="55"/>
    </location>
</feature>
<feature type="region of interest" description="Disordered" evidence="7">
    <location>
        <begin position="959"/>
        <end position="1021"/>
    </location>
</feature>
<dbReference type="AlphaFoldDB" id="A0A8H6X8G9"/>
<evidence type="ECO:0000313" key="10">
    <source>
        <dbReference type="EMBL" id="KAF7336052.1"/>
    </source>
</evidence>
<dbReference type="PANTHER" id="PTHR44329:SF214">
    <property type="entry name" value="PROTEIN KINASE DOMAIN-CONTAINING PROTEIN"/>
    <property type="match status" value="1"/>
</dbReference>
<dbReference type="GO" id="GO:0005634">
    <property type="term" value="C:nucleus"/>
    <property type="evidence" value="ECO:0007669"/>
    <property type="project" value="UniProtKB-SubCell"/>
</dbReference>
<keyword evidence="11" id="KW-1185">Reference proteome</keyword>
<evidence type="ECO:0000256" key="4">
    <source>
        <dbReference type="ARBA" id="ARBA00022833"/>
    </source>
</evidence>
<feature type="compositionally biased region" description="Basic residues" evidence="7">
    <location>
        <begin position="1056"/>
        <end position="1066"/>
    </location>
</feature>
<dbReference type="PROSITE" id="PS50011">
    <property type="entry name" value="PROTEIN_KINASE_DOM"/>
    <property type="match status" value="2"/>
</dbReference>
<dbReference type="GO" id="GO:0004674">
    <property type="term" value="F:protein serine/threonine kinase activity"/>
    <property type="evidence" value="ECO:0007669"/>
    <property type="project" value="TreeGrafter"/>
</dbReference>
<dbReference type="SMART" id="SM00401">
    <property type="entry name" value="ZnF_GATA"/>
    <property type="match status" value="1"/>
</dbReference>
<keyword evidence="2" id="KW-0479">Metal-binding</keyword>
<dbReference type="Pfam" id="PF00320">
    <property type="entry name" value="GATA"/>
    <property type="match status" value="1"/>
</dbReference>
<dbReference type="InterPro" id="IPR000679">
    <property type="entry name" value="Znf_GATA"/>
</dbReference>
<dbReference type="PROSITE" id="PS00344">
    <property type="entry name" value="GATA_ZN_FINGER_1"/>
    <property type="match status" value="1"/>
</dbReference>
<dbReference type="InterPro" id="IPR008271">
    <property type="entry name" value="Ser/Thr_kinase_AS"/>
</dbReference>
<keyword evidence="10" id="KW-0378">Hydrolase</keyword>
<feature type="compositionally biased region" description="Acidic residues" evidence="7">
    <location>
        <begin position="974"/>
        <end position="987"/>
    </location>
</feature>
<dbReference type="InterPro" id="IPR001245">
    <property type="entry name" value="Ser-Thr/Tyr_kinase_cat_dom"/>
</dbReference>
<dbReference type="InterPro" id="IPR011009">
    <property type="entry name" value="Kinase-like_dom_sf"/>
</dbReference>
<feature type="domain" description="GATA-type" evidence="9">
    <location>
        <begin position="823"/>
        <end position="876"/>
    </location>
</feature>
<feature type="domain" description="Protein kinase" evidence="8">
    <location>
        <begin position="425"/>
        <end position="694"/>
    </location>
</feature>
<accession>A0A8H6X8G9</accession>
<evidence type="ECO:0000256" key="1">
    <source>
        <dbReference type="ARBA" id="ARBA00004123"/>
    </source>
</evidence>
<feature type="compositionally biased region" description="Basic and acidic residues" evidence="7">
    <location>
        <begin position="381"/>
        <end position="400"/>
    </location>
</feature>
<feature type="compositionally biased region" description="Polar residues" evidence="7">
    <location>
        <begin position="899"/>
        <end position="915"/>
    </location>
</feature>
<dbReference type="Gene3D" id="1.10.510.10">
    <property type="entry name" value="Transferase(Phosphotransferase) domain 1"/>
    <property type="match status" value="2"/>
</dbReference>
<dbReference type="GO" id="GO:0006355">
    <property type="term" value="P:regulation of DNA-templated transcription"/>
    <property type="evidence" value="ECO:0007669"/>
    <property type="project" value="InterPro"/>
</dbReference>
<feature type="compositionally biased region" description="Polar residues" evidence="7">
    <location>
        <begin position="687"/>
        <end position="696"/>
    </location>
</feature>
<dbReference type="Pfam" id="PF07714">
    <property type="entry name" value="PK_Tyr_Ser-Thr"/>
    <property type="match status" value="2"/>
</dbReference>
<feature type="domain" description="Protein kinase" evidence="8">
    <location>
        <begin position="83"/>
        <end position="372"/>
    </location>
</feature>
<proteinExistence type="predicted"/>
<feature type="region of interest" description="Disordered" evidence="7">
    <location>
        <begin position="16"/>
        <end position="56"/>
    </location>
</feature>
<keyword evidence="3 6" id="KW-0863">Zinc-finger</keyword>
<evidence type="ECO:0000256" key="6">
    <source>
        <dbReference type="PROSITE-ProRule" id="PRU00094"/>
    </source>
</evidence>
<dbReference type="PRINTS" id="PR00619">
    <property type="entry name" value="GATAZNFINGER"/>
</dbReference>
<feature type="compositionally biased region" description="Polar residues" evidence="7">
    <location>
        <begin position="792"/>
        <end position="801"/>
    </location>
</feature>
<feature type="region of interest" description="Disordered" evidence="7">
    <location>
        <begin position="1045"/>
        <end position="1066"/>
    </location>
</feature>
<dbReference type="SUPFAM" id="SSF56112">
    <property type="entry name" value="Protein kinase-like (PK-like)"/>
    <property type="match status" value="2"/>
</dbReference>
<dbReference type="CDD" id="cd00202">
    <property type="entry name" value="ZnF_GATA"/>
    <property type="match status" value="1"/>
</dbReference>
<dbReference type="InterPro" id="IPR051681">
    <property type="entry name" value="Ser/Thr_Kinases-Pseudokinases"/>
</dbReference>
<dbReference type="InterPro" id="IPR000719">
    <property type="entry name" value="Prot_kinase_dom"/>
</dbReference>
<evidence type="ECO:0000256" key="2">
    <source>
        <dbReference type="ARBA" id="ARBA00022723"/>
    </source>
</evidence>
<keyword evidence="5" id="KW-0539">Nucleus</keyword>
<dbReference type="GO" id="GO:0005524">
    <property type="term" value="F:ATP binding"/>
    <property type="evidence" value="ECO:0007669"/>
    <property type="project" value="InterPro"/>
</dbReference>
<evidence type="ECO:0000259" key="8">
    <source>
        <dbReference type="PROSITE" id="PS50011"/>
    </source>
</evidence>
<dbReference type="OrthoDB" id="5966500at2759"/>
<dbReference type="GO" id="GO:0043565">
    <property type="term" value="F:sequence-specific DNA binding"/>
    <property type="evidence" value="ECO:0007669"/>
    <property type="project" value="InterPro"/>
</dbReference>
<feature type="region of interest" description="Disordered" evidence="7">
    <location>
        <begin position="375"/>
        <end position="413"/>
    </location>
</feature>
<dbReference type="PANTHER" id="PTHR44329">
    <property type="entry name" value="SERINE/THREONINE-PROTEIN KINASE TNNI3K-RELATED"/>
    <property type="match status" value="1"/>
</dbReference>
<protein>
    <submittedName>
        <fullName evidence="10">Glycoside hydrolase family 76 protein</fullName>
    </submittedName>
</protein>
<dbReference type="Gene3D" id="3.30.50.10">
    <property type="entry name" value="Erythroid Transcription Factor GATA-1, subunit A"/>
    <property type="match status" value="1"/>
</dbReference>
<feature type="region of interest" description="Disordered" evidence="7">
    <location>
        <begin position="875"/>
        <end position="915"/>
    </location>
</feature>
<feature type="compositionally biased region" description="Low complexity" evidence="7">
    <location>
        <begin position="714"/>
        <end position="734"/>
    </location>
</feature>
<dbReference type="FunFam" id="3.30.50.10:FF:000007">
    <property type="entry name" value="Nitrogen regulatory AreA, N-terminal"/>
    <property type="match status" value="1"/>
</dbReference>
<sequence>MTKPLLPRAILIDGGDRSRSLSDNSSDGVGSSWMSGLSDASSNQSSASSVSSGPSRDWNRPTYDITLHQHSLADLDLTGRVSKLDQYPFECGGAADVYRGKVTRPRPGICGLVAVKVFRRMHSEPKILEQTCRSLYQEARIWRRLDHPNILPFLGISLDLGLSPALISPLCESGPIMKYLRNGSENDGKRNEMVRFRYLETPFVIDEFQAIGVANGLEYLTSQGIVHGNLCTKKILINAAGSPVICGYGMSKTLGQTTTSTSLFTSSIRFTAPECFEGKGNVSCASADIYSLSMVTLEILSGLEPYHDLTTEHAVFIHVIRGGRPSRTHLDKNLISNRIWSLLVSAWNQEPSLRPSAAEFLANLVQIRHVRSDKEDLDDAEANRDGSEAPRSGEEERSSSGEEIFFGDMSRPDMHGRDLTSRVIQDDKHPFAGGGNANIYRGKLIRSDGRKIRVAIKLLRVSEDAADIMRRLKREAEVWSKLKHKNVLPFIGMCNDIAPYPVLISPFYKFGHVETYVTKNPSVDRQALVRGVASGLQYLHENDVVHGDLKVQNVLVDKQGTPCICDFGISKIINRRGFTTSTNGTAPYMAPELFFVIDAKSRDVASPSTTKQSDVYSFALLVLEILTSAPPKGRPKKPIVTLQTWEGLRPKREDYNFNDVPSAMWSVLDRCWAFVPQWRPTIGEVSDSLTSDNVDPTQILAGQGSGEYPSFHASPSSNGWGNSVGSSSNASPEPYNVSNASTTPSAEDNTHASTSARPQRKYVPLKQAAQDARKRKQSLPSGAAAAAAGSETLETIRNATSKPDLPERKQSASSQAGQSGEEREVPTLCTNCQTTNTPLWRRDPEGQPLCNACGLFYKLHGVVRPLSLKTDVIKKRNRASGAPSSGSRKSDGSGLPKLASTTARPRSNSALSAQMTQASAVRTRLSRELSGLKTLLTGLVGGCELLEEWEREWTVRFGGPETDEVSESGAPADAEADEGDDGEDESNEGGARKRKKPKVDAKPKPERKPAPPPAEGNEKKNRGCPWKVVARRLCTVLVFRERERQRRAPAGTPCARRTRPHARRARGRVEPGFAADIPPPCGHRCSASASVQVAAEACILDGATTLPTRLRIALKLYSATRGSPSSPPHADADARRLLALLVQPVLLLVDEAARRLSDAESPALRSKGVLRALEETLALERLRGVAAGVFVREVLESEKSTEESTESEQALVLAGAHGGDSEDEEDGSAEDDVEKLFRAIVLHRRVFVSSPAVKVDDAQAHAREQRRL</sequence>
<feature type="region of interest" description="Disordered" evidence="7">
    <location>
        <begin position="1197"/>
        <end position="1231"/>
    </location>
</feature>
<feature type="compositionally biased region" description="Polar residues" evidence="7">
    <location>
        <begin position="736"/>
        <end position="757"/>
    </location>
</feature>
<evidence type="ECO:0000313" key="11">
    <source>
        <dbReference type="Proteomes" id="UP000623467"/>
    </source>
</evidence>